<sequence length="51" mass="5727">MWFVDADGAHSVKDIRSGVQVDADPSSWSPDDLDLHPRILIEPEPTKETPR</sequence>
<reference evidence="1" key="1">
    <citation type="submission" date="2020-05" db="EMBL/GenBank/DDBJ databases">
        <authorList>
            <person name="Chiriac C."/>
            <person name="Salcher M."/>
            <person name="Ghai R."/>
            <person name="Kavagutti S V."/>
        </authorList>
    </citation>
    <scope>NUCLEOTIDE SEQUENCE</scope>
</reference>
<accession>A0A6J7QSE3</accession>
<evidence type="ECO:0000313" key="1">
    <source>
        <dbReference type="EMBL" id="CAB5018623.1"/>
    </source>
</evidence>
<gene>
    <name evidence="1" type="ORF">UFOPK3992_01577</name>
</gene>
<name>A0A6J7QSE3_9ZZZZ</name>
<proteinExistence type="predicted"/>
<dbReference type="AlphaFoldDB" id="A0A6J7QSE3"/>
<dbReference type="EMBL" id="CAFBOZ010000257">
    <property type="protein sequence ID" value="CAB5018623.1"/>
    <property type="molecule type" value="Genomic_DNA"/>
</dbReference>
<protein>
    <submittedName>
        <fullName evidence="1">Unannotated protein</fullName>
    </submittedName>
</protein>
<organism evidence="1">
    <name type="scientific">freshwater metagenome</name>
    <dbReference type="NCBI Taxonomy" id="449393"/>
    <lineage>
        <taxon>unclassified sequences</taxon>
        <taxon>metagenomes</taxon>
        <taxon>ecological metagenomes</taxon>
    </lineage>
</organism>